<dbReference type="AlphaFoldDB" id="A0A7X1FP26"/>
<evidence type="ECO:0000313" key="4">
    <source>
        <dbReference type="Proteomes" id="UP000566813"/>
    </source>
</evidence>
<proteinExistence type="predicted"/>
<dbReference type="RefSeq" id="WP_185662599.1">
    <property type="nucleotide sequence ID" value="NZ_JACLAW010000002.1"/>
</dbReference>
<gene>
    <name evidence="3" type="ORF">H7F51_02260</name>
</gene>
<comment type="caution">
    <text evidence="3">The sequence shown here is derived from an EMBL/GenBank/DDBJ whole genome shotgun (WGS) entry which is preliminary data.</text>
</comment>
<dbReference type="EMBL" id="JACLAW010000002">
    <property type="protein sequence ID" value="MBC2664336.1"/>
    <property type="molecule type" value="Genomic_DNA"/>
</dbReference>
<keyword evidence="4" id="KW-1185">Reference proteome</keyword>
<keyword evidence="2" id="KW-0732">Signal</keyword>
<feature type="chain" id="PRO_5031297174" evidence="2">
    <location>
        <begin position="25"/>
        <end position="84"/>
    </location>
</feature>
<evidence type="ECO:0000256" key="2">
    <source>
        <dbReference type="SAM" id="SignalP"/>
    </source>
</evidence>
<accession>A0A7X1FP26</accession>
<evidence type="ECO:0000313" key="3">
    <source>
        <dbReference type="EMBL" id="MBC2664336.1"/>
    </source>
</evidence>
<dbReference type="Proteomes" id="UP000566813">
    <property type="component" value="Unassembled WGS sequence"/>
</dbReference>
<protein>
    <submittedName>
        <fullName evidence="3">Uncharacterized protein</fullName>
    </submittedName>
</protein>
<name>A0A7X1FP26_9SPHN</name>
<reference evidence="3 4" key="1">
    <citation type="submission" date="2020-08" db="EMBL/GenBank/DDBJ databases">
        <title>The genome sequence of type strain Novosphingobium flavum NBRC 111647.</title>
        <authorList>
            <person name="Liu Y."/>
        </authorList>
    </citation>
    <scope>NUCLEOTIDE SEQUENCE [LARGE SCALE GENOMIC DNA]</scope>
    <source>
        <strain evidence="3 4">NBRC 111647</strain>
    </source>
</reference>
<organism evidence="3 4">
    <name type="scientific">Novosphingobium flavum</name>
    <dbReference type="NCBI Taxonomy" id="1778672"/>
    <lineage>
        <taxon>Bacteria</taxon>
        <taxon>Pseudomonadati</taxon>
        <taxon>Pseudomonadota</taxon>
        <taxon>Alphaproteobacteria</taxon>
        <taxon>Sphingomonadales</taxon>
        <taxon>Sphingomonadaceae</taxon>
        <taxon>Novosphingobium</taxon>
    </lineage>
</organism>
<sequence>MSVSSRPFAAALPLAALIAGGAYADTRSAAAIPAKAAANAAAPQSTPQSTPQGPKAGFPDSPGLDRAREVANEHARFLRPDSEG</sequence>
<feature type="region of interest" description="Disordered" evidence="1">
    <location>
        <begin position="34"/>
        <end position="84"/>
    </location>
</feature>
<feature type="compositionally biased region" description="Basic and acidic residues" evidence="1">
    <location>
        <begin position="63"/>
        <end position="84"/>
    </location>
</feature>
<feature type="signal peptide" evidence="2">
    <location>
        <begin position="1"/>
        <end position="24"/>
    </location>
</feature>
<evidence type="ECO:0000256" key="1">
    <source>
        <dbReference type="SAM" id="MobiDB-lite"/>
    </source>
</evidence>
<feature type="compositionally biased region" description="Low complexity" evidence="1">
    <location>
        <begin position="34"/>
        <end position="52"/>
    </location>
</feature>